<evidence type="ECO:0000256" key="3">
    <source>
        <dbReference type="ARBA" id="ARBA00022475"/>
    </source>
</evidence>
<feature type="domain" description="Polysaccharide chain length determinant N-terminal" evidence="8">
    <location>
        <begin position="8"/>
        <end position="99"/>
    </location>
</feature>
<gene>
    <name evidence="9" type="ORF">H9945_08295</name>
</gene>
<protein>
    <submittedName>
        <fullName evidence="9">Capsular biosynthesis protein</fullName>
    </submittedName>
</protein>
<dbReference type="GO" id="GO:0005886">
    <property type="term" value="C:plasma membrane"/>
    <property type="evidence" value="ECO:0007669"/>
    <property type="project" value="UniProtKB-SubCell"/>
</dbReference>
<reference evidence="9" key="2">
    <citation type="submission" date="2021-04" db="EMBL/GenBank/DDBJ databases">
        <authorList>
            <person name="Gilroy R."/>
        </authorList>
    </citation>
    <scope>NUCLEOTIDE SEQUENCE</scope>
    <source>
        <strain evidence="9">ChiBcec8-13705</strain>
    </source>
</reference>
<evidence type="ECO:0000256" key="6">
    <source>
        <dbReference type="ARBA" id="ARBA00023136"/>
    </source>
</evidence>
<keyword evidence="4 7" id="KW-0812">Transmembrane</keyword>
<evidence type="ECO:0000256" key="1">
    <source>
        <dbReference type="ARBA" id="ARBA00004651"/>
    </source>
</evidence>
<evidence type="ECO:0000256" key="7">
    <source>
        <dbReference type="SAM" id="Phobius"/>
    </source>
</evidence>
<feature type="transmembrane region" description="Helical" evidence="7">
    <location>
        <begin position="181"/>
        <end position="201"/>
    </location>
</feature>
<dbReference type="PANTHER" id="PTHR32309">
    <property type="entry name" value="TYROSINE-PROTEIN KINASE"/>
    <property type="match status" value="1"/>
</dbReference>
<evidence type="ECO:0000256" key="2">
    <source>
        <dbReference type="ARBA" id="ARBA00006683"/>
    </source>
</evidence>
<dbReference type="EMBL" id="DWYG01000138">
    <property type="protein sequence ID" value="HJB42484.1"/>
    <property type="molecule type" value="Genomic_DNA"/>
</dbReference>
<name>A0A9D2S3Y1_9FIRM</name>
<comment type="caution">
    <text evidence="9">The sequence shown here is derived from an EMBL/GenBank/DDBJ whole genome shotgun (WGS) entry which is preliminary data.</text>
</comment>
<dbReference type="PANTHER" id="PTHR32309:SF13">
    <property type="entry name" value="FERRIC ENTEROBACTIN TRANSPORT PROTEIN FEPE"/>
    <property type="match status" value="1"/>
</dbReference>
<proteinExistence type="inferred from homology"/>
<evidence type="ECO:0000313" key="10">
    <source>
        <dbReference type="Proteomes" id="UP000886803"/>
    </source>
</evidence>
<dbReference type="AlphaFoldDB" id="A0A9D2S3Y1"/>
<accession>A0A9D2S3Y1</accession>
<evidence type="ECO:0000256" key="4">
    <source>
        <dbReference type="ARBA" id="ARBA00022692"/>
    </source>
</evidence>
<dbReference type="Pfam" id="PF02706">
    <property type="entry name" value="Wzz"/>
    <property type="match status" value="1"/>
</dbReference>
<evidence type="ECO:0000256" key="5">
    <source>
        <dbReference type="ARBA" id="ARBA00022989"/>
    </source>
</evidence>
<keyword evidence="6 7" id="KW-0472">Membrane</keyword>
<comment type="similarity">
    <text evidence="2">Belongs to the CpsC/CapA family.</text>
</comment>
<comment type="subcellular location">
    <subcellularLocation>
        <location evidence="1">Cell membrane</location>
        <topology evidence="1">Multi-pass membrane protein</topology>
    </subcellularLocation>
</comment>
<keyword evidence="5 7" id="KW-1133">Transmembrane helix</keyword>
<sequence length="233" mass="24706">MEENRDYDTIDLLELLGVLRQHILALVLATVLAAAVGFGVSKFLMTPQYEASALMIVNTRQDTTANVTSDQLNSASQLVSTYGIIIKSDTVLNEVIANLGLGMSYSELASKVSVSAVDETQVMKITVTDANPEGARQVCEQITQVAPDEIVEAVEAGSVKVISAASLNPNPVSPNVMRNTAMAGALGLAACAGLFVVQFLLNNKINSEEDIAKQLNLPVIGVIPNYEQNGGKK</sequence>
<dbReference type="GO" id="GO:0004713">
    <property type="term" value="F:protein tyrosine kinase activity"/>
    <property type="evidence" value="ECO:0007669"/>
    <property type="project" value="TreeGrafter"/>
</dbReference>
<evidence type="ECO:0000259" key="8">
    <source>
        <dbReference type="Pfam" id="PF02706"/>
    </source>
</evidence>
<dbReference type="InterPro" id="IPR003856">
    <property type="entry name" value="LPS_length_determ_N"/>
</dbReference>
<reference evidence="9" key="1">
    <citation type="journal article" date="2021" name="PeerJ">
        <title>Extensive microbial diversity within the chicken gut microbiome revealed by metagenomics and culture.</title>
        <authorList>
            <person name="Gilroy R."/>
            <person name="Ravi A."/>
            <person name="Getino M."/>
            <person name="Pursley I."/>
            <person name="Horton D.L."/>
            <person name="Alikhan N.F."/>
            <person name="Baker D."/>
            <person name="Gharbi K."/>
            <person name="Hall N."/>
            <person name="Watson M."/>
            <person name="Adriaenssens E.M."/>
            <person name="Foster-Nyarko E."/>
            <person name="Jarju S."/>
            <person name="Secka A."/>
            <person name="Antonio M."/>
            <person name="Oren A."/>
            <person name="Chaudhuri R.R."/>
            <person name="La Ragione R."/>
            <person name="Hildebrand F."/>
            <person name="Pallen M.J."/>
        </authorList>
    </citation>
    <scope>NUCLEOTIDE SEQUENCE</scope>
    <source>
        <strain evidence="9">ChiBcec8-13705</strain>
    </source>
</reference>
<dbReference type="InterPro" id="IPR050445">
    <property type="entry name" value="Bact_polysacc_biosynth/exp"/>
</dbReference>
<dbReference type="Proteomes" id="UP000886803">
    <property type="component" value="Unassembled WGS sequence"/>
</dbReference>
<evidence type="ECO:0000313" key="9">
    <source>
        <dbReference type="EMBL" id="HJB42484.1"/>
    </source>
</evidence>
<feature type="transmembrane region" description="Helical" evidence="7">
    <location>
        <begin position="23"/>
        <end position="45"/>
    </location>
</feature>
<keyword evidence="3" id="KW-1003">Cell membrane</keyword>
<organism evidence="9 10">
    <name type="scientific">Candidatus Gemmiger avicola</name>
    <dbReference type="NCBI Taxonomy" id="2838605"/>
    <lineage>
        <taxon>Bacteria</taxon>
        <taxon>Bacillati</taxon>
        <taxon>Bacillota</taxon>
        <taxon>Clostridia</taxon>
        <taxon>Eubacteriales</taxon>
        <taxon>Gemmiger</taxon>
    </lineage>
</organism>